<keyword evidence="1" id="KW-0472">Membrane</keyword>
<reference evidence="3" key="1">
    <citation type="journal article" date="2019" name="Int. J. Syst. Evol. Microbiol.">
        <title>The Global Catalogue of Microorganisms (GCM) 10K type strain sequencing project: providing services to taxonomists for standard genome sequencing and annotation.</title>
        <authorList>
            <consortium name="The Broad Institute Genomics Platform"/>
            <consortium name="The Broad Institute Genome Sequencing Center for Infectious Disease"/>
            <person name="Wu L."/>
            <person name="Ma J."/>
        </authorList>
    </citation>
    <scope>NUCLEOTIDE SEQUENCE [LARGE SCALE GENOMIC DNA]</scope>
    <source>
        <strain evidence="3">CGMCC 4.7289</strain>
    </source>
</reference>
<keyword evidence="1" id="KW-0812">Transmembrane</keyword>
<feature type="transmembrane region" description="Helical" evidence="1">
    <location>
        <begin position="12"/>
        <end position="31"/>
    </location>
</feature>
<feature type="transmembrane region" description="Helical" evidence="1">
    <location>
        <begin position="182"/>
        <end position="202"/>
    </location>
</feature>
<dbReference type="EMBL" id="JBHSAY010000006">
    <property type="protein sequence ID" value="MFC4131486.1"/>
    <property type="molecule type" value="Genomic_DNA"/>
</dbReference>
<dbReference type="RefSeq" id="WP_253755057.1">
    <property type="nucleotide sequence ID" value="NZ_JAMZDZ010000001.1"/>
</dbReference>
<comment type="caution">
    <text evidence="2">The sequence shown here is derived from an EMBL/GenBank/DDBJ whole genome shotgun (WGS) entry which is preliminary data.</text>
</comment>
<feature type="transmembrane region" description="Helical" evidence="1">
    <location>
        <begin position="62"/>
        <end position="78"/>
    </location>
</feature>
<protein>
    <submittedName>
        <fullName evidence="2">DUF6518 family protein</fullName>
    </submittedName>
</protein>
<feature type="transmembrane region" description="Helical" evidence="1">
    <location>
        <begin position="156"/>
        <end position="175"/>
    </location>
</feature>
<dbReference type="Pfam" id="PF20128">
    <property type="entry name" value="DUF6518"/>
    <property type="match status" value="1"/>
</dbReference>
<feature type="transmembrane region" description="Helical" evidence="1">
    <location>
        <begin position="98"/>
        <end position="118"/>
    </location>
</feature>
<sequence>MQRDHLKVGLTALVGGLLLGSLDFVWIKWMPYPFAELGNSTATWALAAFLYGYWLRTGWTRAAIGASVLLVIAVPAYYVTATLIQSDELSVAWSPTSLLWMVFGVLASVVFGIGGTLAREPGWRHIVGTALPAAVFFEEAARFVGRLDDPSYEPGSGWNVMIDVALGILAVVLVGRSNRNRALALAAALPLAALIYLAFALVS</sequence>
<keyword evidence="1" id="KW-1133">Transmembrane helix</keyword>
<gene>
    <name evidence="2" type="ORF">ACFOZ4_12825</name>
</gene>
<evidence type="ECO:0000256" key="1">
    <source>
        <dbReference type="SAM" id="Phobius"/>
    </source>
</evidence>
<name>A0ABV8LKI0_9ACTN</name>
<organism evidence="2 3">
    <name type="scientific">Hamadaea flava</name>
    <dbReference type="NCBI Taxonomy" id="1742688"/>
    <lineage>
        <taxon>Bacteria</taxon>
        <taxon>Bacillati</taxon>
        <taxon>Actinomycetota</taxon>
        <taxon>Actinomycetes</taxon>
        <taxon>Micromonosporales</taxon>
        <taxon>Micromonosporaceae</taxon>
        <taxon>Hamadaea</taxon>
    </lineage>
</organism>
<evidence type="ECO:0000313" key="2">
    <source>
        <dbReference type="EMBL" id="MFC4131486.1"/>
    </source>
</evidence>
<dbReference type="InterPro" id="IPR045393">
    <property type="entry name" value="DUF6518"/>
</dbReference>
<proteinExistence type="predicted"/>
<feature type="transmembrane region" description="Helical" evidence="1">
    <location>
        <begin position="37"/>
        <end position="55"/>
    </location>
</feature>
<dbReference type="Proteomes" id="UP001595816">
    <property type="component" value="Unassembled WGS sequence"/>
</dbReference>
<keyword evidence="3" id="KW-1185">Reference proteome</keyword>
<accession>A0ABV8LKI0</accession>
<evidence type="ECO:0000313" key="3">
    <source>
        <dbReference type="Proteomes" id="UP001595816"/>
    </source>
</evidence>
<feature type="transmembrane region" description="Helical" evidence="1">
    <location>
        <begin position="125"/>
        <end position="144"/>
    </location>
</feature>